<gene>
    <name evidence="2" type="ORF">UFOVP841_4</name>
</gene>
<organism evidence="2">
    <name type="scientific">uncultured Caudovirales phage</name>
    <dbReference type="NCBI Taxonomy" id="2100421"/>
    <lineage>
        <taxon>Viruses</taxon>
        <taxon>Duplodnaviria</taxon>
        <taxon>Heunggongvirae</taxon>
        <taxon>Uroviricota</taxon>
        <taxon>Caudoviricetes</taxon>
        <taxon>Peduoviridae</taxon>
        <taxon>Maltschvirus</taxon>
        <taxon>Maltschvirus maltsch</taxon>
    </lineage>
</organism>
<proteinExistence type="predicted"/>
<feature type="domain" description="Phage tail assembly chaperone-like" evidence="1">
    <location>
        <begin position="85"/>
        <end position="140"/>
    </location>
</feature>
<accession>A0A6J5P1T6</accession>
<evidence type="ECO:0000313" key="2">
    <source>
        <dbReference type="EMBL" id="CAB4165890.1"/>
    </source>
</evidence>
<reference evidence="2" key="1">
    <citation type="submission" date="2020-04" db="EMBL/GenBank/DDBJ databases">
        <authorList>
            <person name="Chiriac C."/>
            <person name="Salcher M."/>
            <person name="Ghai R."/>
            <person name="Kavagutti S V."/>
        </authorList>
    </citation>
    <scope>NUCLEOTIDE SEQUENCE</scope>
</reference>
<dbReference type="Pfam" id="PF16778">
    <property type="entry name" value="Phage_tail_APC"/>
    <property type="match status" value="1"/>
</dbReference>
<evidence type="ECO:0000259" key="1">
    <source>
        <dbReference type="Pfam" id="PF16778"/>
    </source>
</evidence>
<sequence>MIYTTYNPQTGQIYSTITSTDHVVPESTDQLGVIPGAYSGRNYRVVNGEPQQLPEDPSNKYSKYNFDYVNGTWKLDQDLTAFLSRHHRNQLLQVVDRVNPVWYNSLTSQQQSELSQYRQCLLDVPQQPGFPVDVVWPRQPTWL</sequence>
<name>A0A6J5P1T6_9CAUD</name>
<dbReference type="InterPro" id="IPR031893">
    <property type="entry name" value="Phage_tail_APC"/>
</dbReference>
<dbReference type="EMBL" id="LR796784">
    <property type="protein sequence ID" value="CAB4165890.1"/>
    <property type="molecule type" value="Genomic_DNA"/>
</dbReference>
<protein>
    <submittedName>
        <fullName evidence="2">Phage tail assembly chaperone protein</fullName>
    </submittedName>
</protein>